<gene>
    <name evidence="1" type="ORF">D187_001251</name>
</gene>
<dbReference type="EMBL" id="ANAH02000010">
    <property type="protein sequence ID" value="EPX61468.1"/>
    <property type="molecule type" value="Genomic_DNA"/>
</dbReference>
<protein>
    <submittedName>
        <fullName evidence="1">Uncharacterized protein</fullName>
    </submittedName>
</protein>
<sequence>MNFYLLDTMGEPDGELCLLDDFVEGIDRRRTGSAYPACPGLPP</sequence>
<keyword evidence="2" id="KW-1185">Reference proteome</keyword>
<evidence type="ECO:0000313" key="1">
    <source>
        <dbReference type="EMBL" id="EPX61468.1"/>
    </source>
</evidence>
<accession>S9QXS4</accession>
<dbReference type="Proteomes" id="UP000011682">
    <property type="component" value="Unassembled WGS sequence"/>
</dbReference>
<comment type="caution">
    <text evidence="1">The sequence shown here is derived from an EMBL/GenBank/DDBJ whole genome shotgun (WGS) entry which is preliminary data.</text>
</comment>
<organism evidence="1 2">
    <name type="scientific">Cystobacter fuscus (strain ATCC 25194 / DSM 2262 / NBRC 100088 / M29)</name>
    <dbReference type="NCBI Taxonomy" id="1242864"/>
    <lineage>
        <taxon>Bacteria</taxon>
        <taxon>Pseudomonadati</taxon>
        <taxon>Myxococcota</taxon>
        <taxon>Myxococcia</taxon>
        <taxon>Myxococcales</taxon>
        <taxon>Cystobacterineae</taxon>
        <taxon>Archangiaceae</taxon>
        <taxon>Cystobacter</taxon>
    </lineage>
</organism>
<reference evidence="1" key="1">
    <citation type="submission" date="2013-05" db="EMBL/GenBank/DDBJ databases">
        <title>Genome assembly of Cystobacter fuscus DSM 2262.</title>
        <authorList>
            <person name="Sharma G."/>
            <person name="Khatri I."/>
            <person name="Kaur C."/>
            <person name="Mayilraj S."/>
            <person name="Subramanian S."/>
        </authorList>
    </citation>
    <scope>NUCLEOTIDE SEQUENCE [LARGE SCALE GENOMIC DNA]</scope>
    <source>
        <strain evidence="1">DSM 2262</strain>
    </source>
</reference>
<evidence type="ECO:0000313" key="2">
    <source>
        <dbReference type="Proteomes" id="UP000011682"/>
    </source>
</evidence>
<name>S9QXS4_CYSF2</name>
<dbReference type="AlphaFoldDB" id="S9QXS4"/>
<proteinExistence type="predicted"/>